<dbReference type="OrthoDB" id="9763290at2"/>
<dbReference type="KEGG" id="ssan:NX02_13290"/>
<reference evidence="9 10" key="1">
    <citation type="submission" date="2013-07" db="EMBL/GenBank/DDBJ databases">
        <title>Completed genome of Sphingomonas sanxanigenens NX02.</title>
        <authorList>
            <person name="Ma T."/>
            <person name="Huang H."/>
            <person name="Wu M."/>
            <person name="Li X."/>
            <person name="Li G."/>
        </authorList>
    </citation>
    <scope>NUCLEOTIDE SEQUENCE [LARGE SCALE GENOMIC DNA]</scope>
    <source>
        <strain evidence="9 10">NX02</strain>
    </source>
</reference>
<dbReference type="SUPFAM" id="SSF52402">
    <property type="entry name" value="Adenine nucleotide alpha hydrolases-like"/>
    <property type="match status" value="1"/>
</dbReference>
<comment type="catalytic activity">
    <reaction evidence="7">
        <text>L-aspartate + L-glutamine + ATP + H2O = L-asparagine + L-glutamate + AMP + diphosphate + H(+)</text>
        <dbReference type="Rhea" id="RHEA:12228"/>
        <dbReference type="ChEBI" id="CHEBI:15377"/>
        <dbReference type="ChEBI" id="CHEBI:15378"/>
        <dbReference type="ChEBI" id="CHEBI:29985"/>
        <dbReference type="ChEBI" id="CHEBI:29991"/>
        <dbReference type="ChEBI" id="CHEBI:30616"/>
        <dbReference type="ChEBI" id="CHEBI:33019"/>
        <dbReference type="ChEBI" id="CHEBI:58048"/>
        <dbReference type="ChEBI" id="CHEBI:58359"/>
        <dbReference type="ChEBI" id="CHEBI:456215"/>
        <dbReference type="EC" id="6.3.5.4"/>
    </reaction>
</comment>
<dbReference type="Gene3D" id="3.60.20.10">
    <property type="entry name" value="Glutamine Phosphoribosylpyrophosphate, subunit 1, domain 1"/>
    <property type="match status" value="1"/>
</dbReference>
<dbReference type="GO" id="GO:0005524">
    <property type="term" value="F:ATP binding"/>
    <property type="evidence" value="ECO:0007669"/>
    <property type="project" value="UniProtKB-KW"/>
</dbReference>
<dbReference type="PANTHER" id="PTHR43284:SF1">
    <property type="entry name" value="ASPARAGINE SYNTHETASE"/>
    <property type="match status" value="1"/>
</dbReference>
<comment type="similarity">
    <text evidence="2">Belongs to the asparagine synthetase family.</text>
</comment>
<name>W0A8V3_9SPHN</name>
<dbReference type="InterPro" id="IPR001962">
    <property type="entry name" value="Asn_synthase"/>
</dbReference>
<comment type="pathway">
    <text evidence="1">Amino-acid biosynthesis; L-asparagine biosynthesis; L-asparagine from L-aspartate (L-Gln route): step 1/1.</text>
</comment>
<dbReference type="InterPro" id="IPR033738">
    <property type="entry name" value="AsnB_N"/>
</dbReference>
<dbReference type="EC" id="6.3.5.4" evidence="3"/>
<dbReference type="GO" id="GO:0005829">
    <property type="term" value="C:cytosol"/>
    <property type="evidence" value="ECO:0007669"/>
    <property type="project" value="TreeGrafter"/>
</dbReference>
<dbReference type="CDD" id="cd00712">
    <property type="entry name" value="AsnB"/>
    <property type="match status" value="1"/>
</dbReference>
<protein>
    <recommendedName>
        <fullName evidence="3">asparagine synthase (glutamine-hydrolyzing)</fullName>
        <ecNumber evidence="3">6.3.5.4</ecNumber>
    </recommendedName>
</protein>
<dbReference type="Proteomes" id="UP000018851">
    <property type="component" value="Chromosome"/>
</dbReference>
<gene>
    <name evidence="9" type="ORF">NX02_13290</name>
</gene>
<dbReference type="Gene3D" id="3.40.50.620">
    <property type="entry name" value="HUPs"/>
    <property type="match status" value="2"/>
</dbReference>
<evidence type="ECO:0000256" key="4">
    <source>
        <dbReference type="ARBA" id="ARBA00022741"/>
    </source>
</evidence>
<feature type="domain" description="Glutamine amidotransferase type-2" evidence="8">
    <location>
        <begin position="2"/>
        <end position="215"/>
    </location>
</feature>
<keyword evidence="10" id="KW-1185">Reference proteome</keyword>
<proteinExistence type="inferred from homology"/>
<dbReference type="eggNOG" id="COG0367">
    <property type="taxonomic scope" value="Bacteria"/>
</dbReference>
<dbReference type="HOGENOM" id="CLU_014658_3_1_5"/>
<dbReference type="Pfam" id="PF13522">
    <property type="entry name" value="GATase_6"/>
    <property type="match status" value="1"/>
</dbReference>
<dbReference type="InterPro" id="IPR017932">
    <property type="entry name" value="GATase_2_dom"/>
</dbReference>
<sequence length="625" mass="65670">MSGIAGIFHLQTAKPVDPDRVRAMTDAMRHRGPHGSGVWTARGIGLGHRRLSVIGVADAAAEPLTDPAGRLSVVCDGELLDQAPLRAELEGAGHALAGTGSAALILAAWQRWGEACLSRLEGSFAFAIHDAERQRLFLARDRMGAKPLHYALLSDGSLAFASELKGLLANRLLRRRPDPRAIEDFLALGHVPDDACLVDGVEKLAAGHCLLVTRGRPVPDARRWWSLDFTHRSERRAAGLQAEAAERLQAAVRRAMQADAPPGALIDGSADTAALVALMAAASPRAVATVAAGSGDSSGAGRAIALVAERFATGHVDAAVPADPMTLPDLLAQVFDEPFADPAAAATLQLAAAAGGSMTLALGVDGLDLLIAAEPRHRDHARLARLRALLPAGWREQAGRIGAGESAPSRLARRFGADGTLRAIAADPATLYAAAVAVTPPAQRASLYDTGMTSALQGHRAEQRYEDAVRAAAAREPLDRVQHADLAIAAPGKVLTRLDRAGMAFGVELRTPMLDPDIVRFTAQLPAGLRSAGMLRKALHRHLPADLPDRAGAVPQPARWPAAALADAVSALVRDPALTATGWFRPAAIAWLADQHRSGAADHAPLLWQLLLLDRSIRNLFGVGA</sequence>
<dbReference type="InterPro" id="IPR029055">
    <property type="entry name" value="Ntn_hydrolases_N"/>
</dbReference>
<evidence type="ECO:0000256" key="3">
    <source>
        <dbReference type="ARBA" id="ARBA00012737"/>
    </source>
</evidence>
<keyword evidence="6" id="KW-0315">Glutamine amidotransferase</keyword>
<dbReference type="InterPro" id="IPR006426">
    <property type="entry name" value="Asn_synth_AEB"/>
</dbReference>
<evidence type="ECO:0000313" key="9">
    <source>
        <dbReference type="EMBL" id="AHE54354.1"/>
    </source>
</evidence>
<evidence type="ECO:0000256" key="5">
    <source>
        <dbReference type="ARBA" id="ARBA00022840"/>
    </source>
</evidence>
<dbReference type="InterPro" id="IPR014729">
    <property type="entry name" value="Rossmann-like_a/b/a_fold"/>
</dbReference>
<dbReference type="AlphaFoldDB" id="W0A8V3"/>
<dbReference type="GO" id="GO:0006529">
    <property type="term" value="P:asparagine biosynthetic process"/>
    <property type="evidence" value="ECO:0007669"/>
    <property type="project" value="InterPro"/>
</dbReference>
<organism evidence="9 10">
    <name type="scientific">Sphingomonas sanxanigenens DSM 19645 = NX02</name>
    <dbReference type="NCBI Taxonomy" id="1123269"/>
    <lineage>
        <taxon>Bacteria</taxon>
        <taxon>Pseudomonadati</taxon>
        <taxon>Pseudomonadota</taxon>
        <taxon>Alphaproteobacteria</taxon>
        <taxon>Sphingomonadales</taxon>
        <taxon>Sphingomonadaceae</taxon>
        <taxon>Sphingomonas</taxon>
    </lineage>
</organism>
<keyword evidence="4" id="KW-0547">Nucleotide-binding</keyword>
<dbReference type="SUPFAM" id="SSF56235">
    <property type="entry name" value="N-terminal nucleophile aminohydrolases (Ntn hydrolases)"/>
    <property type="match status" value="1"/>
</dbReference>
<dbReference type="PANTHER" id="PTHR43284">
    <property type="entry name" value="ASPARAGINE SYNTHETASE (GLUTAMINE-HYDROLYZING)"/>
    <property type="match status" value="1"/>
</dbReference>
<dbReference type="PATRIC" id="fig|1123269.5.peg.2587"/>
<evidence type="ECO:0000256" key="6">
    <source>
        <dbReference type="ARBA" id="ARBA00022962"/>
    </source>
</evidence>
<evidence type="ECO:0000256" key="2">
    <source>
        <dbReference type="ARBA" id="ARBA00005752"/>
    </source>
</evidence>
<evidence type="ECO:0000313" key="10">
    <source>
        <dbReference type="Proteomes" id="UP000018851"/>
    </source>
</evidence>
<dbReference type="PROSITE" id="PS51278">
    <property type="entry name" value="GATASE_TYPE_2"/>
    <property type="match status" value="1"/>
</dbReference>
<dbReference type="GO" id="GO:0004066">
    <property type="term" value="F:asparagine synthase (glutamine-hydrolyzing) activity"/>
    <property type="evidence" value="ECO:0007669"/>
    <property type="project" value="UniProtKB-EC"/>
</dbReference>
<dbReference type="STRING" id="1123269.NX02_13290"/>
<dbReference type="InterPro" id="IPR051786">
    <property type="entry name" value="ASN_synthetase/amidase"/>
</dbReference>
<evidence type="ECO:0000259" key="8">
    <source>
        <dbReference type="PROSITE" id="PS51278"/>
    </source>
</evidence>
<dbReference type="PIRSF" id="PIRSF001589">
    <property type="entry name" value="Asn_synthetase_glu-h"/>
    <property type="match status" value="1"/>
</dbReference>
<dbReference type="EMBL" id="CP006644">
    <property type="protein sequence ID" value="AHE54354.1"/>
    <property type="molecule type" value="Genomic_DNA"/>
</dbReference>
<dbReference type="Pfam" id="PF00733">
    <property type="entry name" value="Asn_synthase"/>
    <property type="match status" value="1"/>
</dbReference>
<keyword evidence="5" id="KW-0067">ATP-binding</keyword>
<evidence type="ECO:0000256" key="7">
    <source>
        <dbReference type="ARBA" id="ARBA00048741"/>
    </source>
</evidence>
<dbReference type="RefSeq" id="WP_025292556.1">
    <property type="nucleotide sequence ID" value="NZ_CP006644.1"/>
</dbReference>
<accession>W0A8V3</accession>
<evidence type="ECO:0000256" key="1">
    <source>
        <dbReference type="ARBA" id="ARBA00005187"/>
    </source>
</evidence>